<dbReference type="AlphaFoldDB" id="A0A1Y6CXK5"/>
<dbReference type="GO" id="GO:0005886">
    <property type="term" value="C:plasma membrane"/>
    <property type="evidence" value="ECO:0007669"/>
    <property type="project" value="UniProtKB-SubCell"/>
</dbReference>
<feature type="domain" description="General secretion pathway GspH" evidence="12">
    <location>
        <begin position="46"/>
        <end position="178"/>
    </location>
</feature>
<keyword evidence="6 11" id="KW-0812">Transmembrane</keyword>
<accession>A0A1Y6CXK5</accession>
<proteinExistence type="inferred from homology"/>
<evidence type="ECO:0000256" key="9">
    <source>
        <dbReference type="ARBA" id="ARBA00025772"/>
    </source>
</evidence>
<evidence type="ECO:0000256" key="5">
    <source>
        <dbReference type="ARBA" id="ARBA00022519"/>
    </source>
</evidence>
<dbReference type="Gene3D" id="3.55.40.10">
    <property type="entry name" value="minor pseudopilin epsh domain"/>
    <property type="match status" value="1"/>
</dbReference>
<dbReference type="NCBIfam" id="TIGR02532">
    <property type="entry name" value="IV_pilin_GFxxxE"/>
    <property type="match status" value="1"/>
</dbReference>
<evidence type="ECO:0000256" key="8">
    <source>
        <dbReference type="ARBA" id="ARBA00023136"/>
    </source>
</evidence>
<keyword evidence="7 11" id="KW-1133">Transmembrane helix</keyword>
<evidence type="ECO:0000313" key="13">
    <source>
        <dbReference type="EMBL" id="SMF95399.1"/>
    </source>
</evidence>
<dbReference type="Pfam" id="PF12019">
    <property type="entry name" value="GspH"/>
    <property type="match status" value="1"/>
</dbReference>
<keyword evidence="4" id="KW-0488">Methylation</keyword>
<dbReference type="InterPro" id="IPR045584">
    <property type="entry name" value="Pilin-like"/>
</dbReference>
<comment type="similarity">
    <text evidence="9">Belongs to the GSP H family.</text>
</comment>
<dbReference type="SUPFAM" id="SSF54523">
    <property type="entry name" value="Pili subunits"/>
    <property type="match status" value="1"/>
</dbReference>
<gene>
    <name evidence="13" type="ORF">SAMN02949497_2762</name>
</gene>
<evidence type="ECO:0000256" key="3">
    <source>
        <dbReference type="ARBA" id="ARBA00022475"/>
    </source>
</evidence>
<dbReference type="InterPro" id="IPR012902">
    <property type="entry name" value="N_methyl_site"/>
</dbReference>
<name>A0A1Y6CXK5_9GAMM</name>
<evidence type="ECO:0000256" key="6">
    <source>
        <dbReference type="ARBA" id="ARBA00022692"/>
    </source>
</evidence>
<dbReference type="Pfam" id="PF07963">
    <property type="entry name" value="N_methyl"/>
    <property type="match status" value="1"/>
</dbReference>
<dbReference type="GO" id="GO:0015628">
    <property type="term" value="P:protein secretion by the type II secretion system"/>
    <property type="evidence" value="ECO:0007669"/>
    <property type="project" value="InterPro"/>
</dbReference>
<dbReference type="Proteomes" id="UP000192923">
    <property type="component" value="Unassembled WGS sequence"/>
</dbReference>
<dbReference type="STRING" id="1760988.SAMN02949497_2762"/>
<evidence type="ECO:0000256" key="7">
    <source>
        <dbReference type="ARBA" id="ARBA00022989"/>
    </source>
</evidence>
<dbReference type="InterPro" id="IPR022346">
    <property type="entry name" value="T2SS_GspH"/>
</dbReference>
<keyword evidence="5" id="KW-0997">Cell inner membrane</keyword>
<organism evidence="13 14">
    <name type="scientific">Methylomagnum ishizawai</name>
    <dbReference type="NCBI Taxonomy" id="1760988"/>
    <lineage>
        <taxon>Bacteria</taxon>
        <taxon>Pseudomonadati</taxon>
        <taxon>Pseudomonadota</taxon>
        <taxon>Gammaproteobacteria</taxon>
        <taxon>Methylococcales</taxon>
        <taxon>Methylococcaceae</taxon>
        <taxon>Methylomagnum</taxon>
    </lineage>
</organism>
<comment type="subcellular location">
    <subcellularLocation>
        <location evidence="1">Cell inner membrane</location>
        <topology evidence="1">Single-pass membrane protein</topology>
    </subcellularLocation>
</comment>
<evidence type="ECO:0000256" key="4">
    <source>
        <dbReference type="ARBA" id="ARBA00022481"/>
    </source>
</evidence>
<dbReference type="RefSeq" id="WP_176225230.1">
    <property type="nucleotide sequence ID" value="NZ_FXAM01000001.1"/>
</dbReference>
<dbReference type="PROSITE" id="PS00409">
    <property type="entry name" value="PROKAR_NTER_METHYL"/>
    <property type="match status" value="1"/>
</dbReference>
<dbReference type="EMBL" id="FXAM01000001">
    <property type="protein sequence ID" value="SMF95399.1"/>
    <property type="molecule type" value="Genomic_DNA"/>
</dbReference>
<evidence type="ECO:0000256" key="1">
    <source>
        <dbReference type="ARBA" id="ARBA00004377"/>
    </source>
</evidence>
<keyword evidence="8 11" id="KW-0472">Membrane</keyword>
<dbReference type="GO" id="GO:0015627">
    <property type="term" value="C:type II protein secretion system complex"/>
    <property type="evidence" value="ECO:0007669"/>
    <property type="project" value="InterPro"/>
</dbReference>
<feature type="transmembrane region" description="Helical" evidence="11">
    <location>
        <begin position="12"/>
        <end position="34"/>
    </location>
</feature>
<evidence type="ECO:0000259" key="12">
    <source>
        <dbReference type="Pfam" id="PF12019"/>
    </source>
</evidence>
<evidence type="ECO:0000256" key="2">
    <source>
        <dbReference type="ARBA" id="ARBA00021549"/>
    </source>
</evidence>
<keyword evidence="14" id="KW-1185">Reference proteome</keyword>
<keyword evidence="3" id="KW-1003">Cell membrane</keyword>
<reference evidence="13 14" key="1">
    <citation type="submission" date="2016-12" db="EMBL/GenBank/DDBJ databases">
        <authorList>
            <person name="Song W.-J."/>
            <person name="Kurnit D.M."/>
        </authorList>
    </citation>
    <scope>NUCLEOTIDE SEQUENCE [LARGE SCALE GENOMIC DNA]</scope>
    <source>
        <strain evidence="13 14">175</strain>
    </source>
</reference>
<protein>
    <recommendedName>
        <fullName evidence="2">Type II secretion system protein H</fullName>
    </recommendedName>
    <alternativeName>
        <fullName evidence="10">General secretion pathway protein H</fullName>
    </alternativeName>
</protein>
<evidence type="ECO:0000313" key="14">
    <source>
        <dbReference type="Proteomes" id="UP000192923"/>
    </source>
</evidence>
<evidence type="ECO:0000256" key="10">
    <source>
        <dbReference type="ARBA" id="ARBA00030775"/>
    </source>
</evidence>
<evidence type="ECO:0000256" key="11">
    <source>
        <dbReference type="SAM" id="Phobius"/>
    </source>
</evidence>
<sequence length="194" mass="20275">MLNRRTQQHGVTLIEIIIGLVIASSLLMLGTVGFRDWTQNARIRAEAESVRSGLQLARVTAVQVNGPVRFQFTTSVDSECALSTTGVYWVVSQANPAGQCDNTNTNANPPGIFQVGGGDMDGATNAALNSDQNTLVFTGTGQTQGNTTMTINISNSLGTCRAAGGTLHCLRVTVSTGGQIRMCDPAVPDGIGTC</sequence>